<accession>A0A7K1UVQ0</accession>
<feature type="signal peptide" evidence="1">
    <location>
        <begin position="1"/>
        <end position="16"/>
    </location>
</feature>
<dbReference type="PANTHER" id="PTHR35535:SF2">
    <property type="entry name" value="DUF306 DOMAIN-CONTAINING PROTEIN"/>
    <property type="match status" value="1"/>
</dbReference>
<dbReference type="Pfam" id="PF03724">
    <property type="entry name" value="META"/>
    <property type="match status" value="2"/>
</dbReference>
<sequence length="258" mass="26517">MPATRVWVLLALAAVAAGCSSSGGESGTPAAALMGHTYVSTAVSGTAIPGGGPLTLTFADGRISATSGCNTATGPVDLQGNTLQVGEMAATLMACPGETAGADGWQDGLLRSQPTWTLVGDTLTLKGNGSTVTLRDRKAVHPDKPLTGTPWIVTTLLRPDAEVRSTTLDEVRPALTISPDGKVSGTAGCNTMTGTAQIDGDTVTFTIATTRMMCDPQVMDVERQVLQALDGKTKATIDSNELTIRNTGNNTGLKLRTE</sequence>
<proteinExistence type="predicted"/>
<gene>
    <name evidence="3" type="ORF">GPX89_11960</name>
</gene>
<evidence type="ECO:0000256" key="1">
    <source>
        <dbReference type="SAM" id="SignalP"/>
    </source>
</evidence>
<reference evidence="3 4" key="1">
    <citation type="submission" date="2019-12" db="EMBL/GenBank/DDBJ databases">
        <title>Nocardia sp. nov. ET3-3 isolated from soil.</title>
        <authorList>
            <person name="Kanchanasin P."/>
            <person name="Tanasupawat S."/>
            <person name="Yuki M."/>
            <person name="Kudo T."/>
        </authorList>
    </citation>
    <scope>NUCLEOTIDE SEQUENCE [LARGE SCALE GENOMIC DNA]</scope>
    <source>
        <strain evidence="3 4">ET3-3</strain>
    </source>
</reference>
<protein>
    <submittedName>
        <fullName evidence="3">META domain-containing protein</fullName>
    </submittedName>
</protein>
<dbReference type="Gene3D" id="2.40.128.270">
    <property type="match status" value="2"/>
</dbReference>
<dbReference type="AlphaFoldDB" id="A0A7K1UVQ0"/>
<feature type="domain" description="DUF306" evidence="2">
    <location>
        <begin position="144"/>
        <end position="251"/>
    </location>
</feature>
<dbReference type="InterPro" id="IPR053147">
    <property type="entry name" value="Hsp_HslJ-like"/>
</dbReference>
<dbReference type="PROSITE" id="PS51257">
    <property type="entry name" value="PROKAR_LIPOPROTEIN"/>
    <property type="match status" value="1"/>
</dbReference>
<evidence type="ECO:0000313" key="4">
    <source>
        <dbReference type="Proteomes" id="UP000466794"/>
    </source>
</evidence>
<comment type="caution">
    <text evidence="3">The sequence shown here is derived from an EMBL/GenBank/DDBJ whole genome shotgun (WGS) entry which is preliminary data.</text>
</comment>
<dbReference type="Proteomes" id="UP000466794">
    <property type="component" value="Unassembled WGS sequence"/>
</dbReference>
<organism evidence="3 4">
    <name type="scientific">Nocardia terrae</name>
    <dbReference type="NCBI Taxonomy" id="2675851"/>
    <lineage>
        <taxon>Bacteria</taxon>
        <taxon>Bacillati</taxon>
        <taxon>Actinomycetota</taxon>
        <taxon>Actinomycetes</taxon>
        <taxon>Mycobacteriales</taxon>
        <taxon>Nocardiaceae</taxon>
        <taxon>Nocardia</taxon>
    </lineage>
</organism>
<dbReference type="PANTHER" id="PTHR35535">
    <property type="entry name" value="HEAT SHOCK PROTEIN HSLJ"/>
    <property type="match status" value="1"/>
</dbReference>
<dbReference type="EMBL" id="WRPP01000002">
    <property type="protein sequence ID" value="MVU77958.1"/>
    <property type="molecule type" value="Genomic_DNA"/>
</dbReference>
<dbReference type="InterPro" id="IPR005184">
    <property type="entry name" value="DUF306_Meta_HslJ"/>
</dbReference>
<feature type="chain" id="PRO_5038929875" evidence="1">
    <location>
        <begin position="17"/>
        <end position="258"/>
    </location>
</feature>
<dbReference type="InterPro" id="IPR038670">
    <property type="entry name" value="HslJ-like_sf"/>
</dbReference>
<keyword evidence="4" id="KW-1185">Reference proteome</keyword>
<keyword evidence="1" id="KW-0732">Signal</keyword>
<dbReference type="RefSeq" id="WP_157387549.1">
    <property type="nucleotide sequence ID" value="NZ_WRPP01000002.1"/>
</dbReference>
<evidence type="ECO:0000259" key="2">
    <source>
        <dbReference type="Pfam" id="PF03724"/>
    </source>
</evidence>
<name>A0A7K1UVQ0_9NOCA</name>
<evidence type="ECO:0000313" key="3">
    <source>
        <dbReference type="EMBL" id="MVU77958.1"/>
    </source>
</evidence>
<feature type="domain" description="DUF306" evidence="2">
    <location>
        <begin position="31"/>
        <end position="134"/>
    </location>
</feature>